<dbReference type="Pfam" id="PF11790">
    <property type="entry name" value="Glyco_hydro_cc"/>
    <property type="match status" value="1"/>
</dbReference>
<dbReference type="InterPro" id="IPR017853">
    <property type="entry name" value="GH"/>
</dbReference>
<feature type="compositionally biased region" description="Polar residues" evidence="1">
    <location>
        <begin position="130"/>
        <end position="161"/>
    </location>
</feature>
<name>A0A8K0NQI6_9TREE</name>
<evidence type="ECO:0000313" key="5">
    <source>
        <dbReference type="Proteomes" id="UP000812966"/>
    </source>
</evidence>
<sequence length="458" mass="49373">MIGLLQYLAASPLILGSMLMASIPSAEAASLSHPARSHNSHNHLARRLQKTGLQNRSDSEVRAVKADAKRRVKKRAPGSGGKTCRIRQQGGGVSSLASASASATASVTEVASASATASVTDAATAAASTPVQETAPATTDAWTSAAAESTQAQETWASSTWVEPTAASSSSVWVQPSATAAAPTTGAAGSGGWLNAGSKVGLCWPNGDWSEPGAVDYVGNFIGSTVSFMYDWHYQGCKKASDLGIEYVPMMWGAKDAVPAFYEAQANWPETTKHVLFFNEPNDPGQSNISPEGAVQFWKQYMSPLKAQGYLIGMAATTSAPSGLEWVLKFKEVCPECWAETDFVPLHYYDVSTDHFKQYVTNYHDAVQKPIWITEYACQNFNGGAQCSWDETMNFHYEMASWFNEQSWVERYSPFGAMKNMQGVQEANRLMDAGGAITPLGAWVSWRSTRPAFGSKQY</sequence>
<proteinExistence type="predicted"/>
<dbReference type="PANTHER" id="PTHR34154">
    <property type="entry name" value="ALKALI-SENSITIVE LINKAGE PROTEIN 1"/>
    <property type="match status" value="1"/>
</dbReference>
<feature type="domain" description="Asl1-like glycosyl hydrolase catalytic" evidence="3">
    <location>
        <begin position="217"/>
        <end position="443"/>
    </location>
</feature>
<dbReference type="PANTHER" id="PTHR34154:SF3">
    <property type="entry name" value="ALKALI-SENSITIVE LINKAGE PROTEIN 1"/>
    <property type="match status" value="1"/>
</dbReference>
<dbReference type="InterPro" id="IPR053183">
    <property type="entry name" value="ASL1"/>
</dbReference>
<accession>A0A8K0NQI6</accession>
<feature type="compositionally biased region" description="Basic and acidic residues" evidence="1">
    <location>
        <begin position="57"/>
        <end position="69"/>
    </location>
</feature>
<dbReference type="GO" id="GO:0071966">
    <property type="term" value="P:fungal-type cell wall polysaccharide metabolic process"/>
    <property type="evidence" value="ECO:0007669"/>
    <property type="project" value="TreeGrafter"/>
</dbReference>
<feature type="region of interest" description="Disordered" evidence="1">
    <location>
        <begin position="125"/>
        <end position="161"/>
    </location>
</feature>
<evidence type="ECO:0000256" key="2">
    <source>
        <dbReference type="SAM" id="SignalP"/>
    </source>
</evidence>
<dbReference type="Gene3D" id="3.20.20.80">
    <property type="entry name" value="Glycosidases"/>
    <property type="match status" value="1"/>
</dbReference>
<dbReference type="EMBL" id="JABELV010000201">
    <property type="protein sequence ID" value="KAG7528171.1"/>
    <property type="molecule type" value="Genomic_DNA"/>
</dbReference>
<dbReference type="SUPFAM" id="SSF51445">
    <property type="entry name" value="(Trans)glycosidases"/>
    <property type="match status" value="1"/>
</dbReference>
<dbReference type="InterPro" id="IPR024655">
    <property type="entry name" value="Asl1_glyco_hydro_catalytic"/>
</dbReference>
<dbReference type="AlphaFoldDB" id="A0A8K0NQI6"/>
<reference evidence="4" key="1">
    <citation type="submission" date="2020-04" db="EMBL/GenBank/DDBJ databases">
        <title>Analysis of mating type loci in Filobasidium floriforme.</title>
        <authorList>
            <person name="Nowrousian M."/>
        </authorList>
    </citation>
    <scope>NUCLEOTIDE SEQUENCE</scope>
    <source>
        <strain evidence="4">CBS 6242</strain>
    </source>
</reference>
<protein>
    <recommendedName>
        <fullName evidence="3">Asl1-like glycosyl hydrolase catalytic domain-containing protein</fullName>
    </recommendedName>
</protein>
<evidence type="ECO:0000256" key="1">
    <source>
        <dbReference type="SAM" id="MobiDB-lite"/>
    </source>
</evidence>
<dbReference type="GO" id="GO:0009277">
    <property type="term" value="C:fungal-type cell wall"/>
    <property type="evidence" value="ECO:0007669"/>
    <property type="project" value="TreeGrafter"/>
</dbReference>
<organism evidence="4 5">
    <name type="scientific">Filobasidium floriforme</name>
    <dbReference type="NCBI Taxonomy" id="5210"/>
    <lineage>
        <taxon>Eukaryota</taxon>
        <taxon>Fungi</taxon>
        <taxon>Dikarya</taxon>
        <taxon>Basidiomycota</taxon>
        <taxon>Agaricomycotina</taxon>
        <taxon>Tremellomycetes</taxon>
        <taxon>Filobasidiales</taxon>
        <taxon>Filobasidiaceae</taxon>
        <taxon>Filobasidium</taxon>
    </lineage>
</organism>
<dbReference type="Proteomes" id="UP000812966">
    <property type="component" value="Unassembled WGS sequence"/>
</dbReference>
<feature type="signal peptide" evidence="2">
    <location>
        <begin position="1"/>
        <end position="28"/>
    </location>
</feature>
<keyword evidence="2" id="KW-0732">Signal</keyword>
<evidence type="ECO:0000259" key="3">
    <source>
        <dbReference type="Pfam" id="PF11790"/>
    </source>
</evidence>
<gene>
    <name evidence="4" type="ORF">FFLO_06364</name>
</gene>
<feature type="region of interest" description="Disordered" evidence="1">
    <location>
        <begin position="48"/>
        <end position="91"/>
    </location>
</feature>
<feature type="chain" id="PRO_5035473362" description="Asl1-like glycosyl hydrolase catalytic domain-containing protein" evidence="2">
    <location>
        <begin position="29"/>
        <end position="458"/>
    </location>
</feature>
<evidence type="ECO:0000313" key="4">
    <source>
        <dbReference type="EMBL" id="KAG7528171.1"/>
    </source>
</evidence>
<comment type="caution">
    <text evidence="4">The sequence shown here is derived from an EMBL/GenBank/DDBJ whole genome shotgun (WGS) entry which is preliminary data.</text>
</comment>
<keyword evidence="5" id="KW-1185">Reference proteome</keyword>